<accession>A0A8H7Z6X4</accession>
<dbReference type="Proteomes" id="UP000670092">
    <property type="component" value="Unassembled WGS sequence"/>
</dbReference>
<name>A0A8H7Z6X4_AJECA</name>
<comment type="caution">
    <text evidence="1">The sequence shown here is derived from an EMBL/GenBank/DDBJ whole genome shotgun (WGS) entry which is preliminary data.</text>
</comment>
<sequence>MIFIDQEERQGLLGQKAAGMYCACTRTCRKAVAKTFLDVLRVRSIMGQIAFSYHGENILIRLLQGRVLH</sequence>
<evidence type="ECO:0000313" key="1">
    <source>
        <dbReference type="EMBL" id="KAG5303716.1"/>
    </source>
</evidence>
<reference evidence="1 2" key="1">
    <citation type="submission" date="2021-01" db="EMBL/GenBank/DDBJ databases">
        <title>Chromosome-level genome assembly of a human fungal pathogen reveals clustering of transcriptionally co-regulated genes.</title>
        <authorList>
            <person name="Voorhies M."/>
            <person name="Cohen S."/>
            <person name="Shea T.P."/>
            <person name="Petrus S."/>
            <person name="Munoz J.F."/>
            <person name="Poplawski S."/>
            <person name="Goldman W.E."/>
            <person name="Michael T."/>
            <person name="Cuomo C.A."/>
            <person name="Sil A."/>
            <person name="Beyhan S."/>
        </authorList>
    </citation>
    <scope>NUCLEOTIDE SEQUENCE [LARGE SCALE GENOMIC DNA]</scope>
    <source>
        <strain evidence="1 2">G184AR</strain>
    </source>
</reference>
<protein>
    <submittedName>
        <fullName evidence="1">Uncharacterized protein</fullName>
    </submittedName>
</protein>
<gene>
    <name evidence="1" type="ORF">I7I52_01799</name>
</gene>
<evidence type="ECO:0000313" key="2">
    <source>
        <dbReference type="Proteomes" id="UP000670092"/>
    </source>
</evidence>
<dbReference type="AlphaFoldDB" id="A0A8H7Z6X4"/>
<dbReference type="VEuPathDB" id="FungiDB:I7I52_01799"/>
<organism evidence="1 2">
    <name type="scientific">Ajellomyces capsulatus</name>
    <name type="common">Darling's disease fungus</name>
    <name type="synonym">Histoplasma capsulatum</name>
    <dbReference type="NCBI Taxonomy" id="5037"/>
    <lineage>
        <taxon>Eukaryota</taxon>
        <taxon>Fungi</taxon>
        <taxon>Dikarya</taxon>
        <taxon>Ascomycota</taxon>
        <taxon>Pezizomycotina</taxon>
        <taxon>Eurotiomycetes</taxon>
        <taxon>Eurotiomycetidae</taxon>
        <taxon>Onygenales</taxon>
        <taxon>Ajellomycetaceae</taxon>
        <taxon>Histoplasma</taxon>
    </lineage>
</organism>
<proteinExistence type="predicted"/>
<dbReference type="EMBL" id="JAEVHI010000001">
    <property type="protein sequence ID" value="KAG5303716.1"/>
    <property type="molecule type" value="Genomic_DNA"/>
</dbReference>